<reference evidence="1 2" key="1">
    <citation type="submission" date="2018-10" db="EMBL/GenBank/DDBJ databases">
        <title>Tessaracoccus antarcticuss sp. nov., isolated from sediment.</title>
        <authorList>
            <person name="Zhou L.Y."/>
            <person name="Du Z.J."/>
        </authorList>
    </citation>
    <scope>NUCLEOTIDE SEQUENCE [LARGE SCALE GENOMIC DNA]</scope>
    <source>
        <strain evidence="1 2">JDX10</strain>
    </source>
</reference>
<dbReference type="Proteomes" id="UP000275256">
    <property type="component" value="Unassembled WGS sequence"/>
</dbReference>
<gene>
    <name evidence="1" type="ORF">EAX62_10785</name>
</gene>
<keyword evidence="2" id="KW-1185">Reference proteome</keyword>
<name>A0A3M0GS74_9ACTN</name>
<dbReference type="PANTHER" id="PTHR10668">
    <property type="entry name" value="PHYTOENE DEHYDROGENASE"/>
    <property type="match status" value="1"/>
</dbReference>
<dbReference type="RefSeq" id="WP_121901646.1">
    <property type="nucleotide sequence ID" value="NZ_REFW01000002.1"/>
</dbReference>
<dbReference type="PANTHER" id="PTHR10668:SF105">
    <property type="entry name" value="DEHYDROGENASE-RELATED"/>
    <property type="match status" value="1"/>
</dbReference>
<dbReference type="OrthoDB" id="833207at2"/>
<accession>A0A3M0GS74</accession>
<dbReference type="AlphaFoldDB" id="A0A3M0GS74"/>
<evidence type="ECO:0000313" key="1">
    <source>
        <dbReference type="EMBL" id="RMB60166.1"/>
    </source>
</evidence>
<evidence type="ECO:0000313" key="2">
    <source>
        <dbReference type="Proteomes" id="UP000275256"/>
    </source>
</evidence>
<dbReference type="Pfam" id="PF13450">
    <property type="entry name" value="NAD_binding_8"/>
    <property type="match status" value="1"/>
</dbReference>
<dbReference type="EMBL" id="REFW01000002">
    <property type="protein sequence ID" value="RMB60166.1"/>
    <property type="molecule type" value="Genomic_DNA"/>
</dbReference>
<dbReference type="SUPFAM" id="SSF51905">
    <property type="entry name" value="FAD/NAD(P)-binding domain"/>
    <property type="match status" value="1"/>
</dbReference>
<protein>
    <submittedName>
        <fullName evidence="1">NAD(P)/FAD-dependent oxidoreductase</fullName>
    </submittedName>
</protein>
<dbReference type="Gene3D" id="3.50.50.60">
    <property type="entry name" value="FAD/NAD(P)-binding domain"/>
    <property type="match status" value="2"/>
</dbReference>
<comment type="caution">
    <text evidence="1">The sequence shown here is derived from an EMBL/GenBank/DDBJ whole genome shotgun (WGS) entry which is preliminary data.</text>
</comment>
<organism evidence="1 2">
    <name type="scientific">Tessaracoccus antarcticus</name>
    <dbReference type="NCBI Taxonomy" id="2479848"/>
    <lineage>
        <taxon>Bacteria</taxon>
        <taxon>Bacillati</taxon>
        <taxon>Actinomycetota</taxon>
        <taxon>Actinomycetes</taxon>
        <taxon>Propionibacteriales</taxon>
        <taxon>Propionibacteriaceae</taxon>
        <taxon>Tessaracoccus</taxon>
    </lineage>
</organism>
<dbReference type="InterPro" id="IPR036188">
    <property type="entry name" value="FAD/NAD-bd_sf"/>
</dbReference>
<proteinExistence type="predicted"/>
<sequence length="477" mass="50636">MRDVTVVGSGPNGLAAAIAMARHGLEVVVLEGAESIGGGLRTRELTLPGFRHDVCSAIHPAAVTSPFFREIGLLEALDWLTPEASYAHPLDDAPAAVAWHDLDRTVEGLGSDGDMWRHAMEPLVRHVDGVVDLTGHQLLRVPHDLRATAHFGLRTLALGTGLDRHLLRGDGAAALLAGCMAHAAGRMPSLAQAGAGLLLAAHGHAGGWGYPRGGSQAIADAMVEELARHGGRVETGHFVTDLRELETSRAVLLDTSPELLRTSPTSPASYRRALNRYRYGSGVAKVDLALSGPVPWLDPPLALAPTLHLGGSRDAITASENAVARGRVSPRPYFLAAQPSNLDDSRAPGSGHTFWAYMHVPRNSTVDPLPLLLSELERHAPGVKELVLASSTRRAHDLEAYNPNQVGGDIYTGELSLLQLVRRPVVSRAPWRTPIPGVYLCSSATPPGPAVHGMNGWYAAQLALRDMFGVSAQIPSA</sequence>